<dbReference type="EMBL" id="CP000852">
    <property type="protein sequence ID" value="ABW01135.1"/>
    <property type="molecule type" value="Genomic_DNA"/>
</dbReference>
<keyword evidence="3" id="KW-1185">Reference proteome</keyword>
<feature type="domain" description="HTH bat-type" evidence="1">
    <location>
        <begin position="141"/>
        <end position="193"/>
    </location>
</feature>
<evidence type="ECO:0000313" key="3">
    <source>
        <dbReference type="Proteomes" id="UP000001137"/>
    </source>
</evidence>
<dbReference type="PANTHER" id="PTHR34236">
    <property type="entry name" value="DIMETHYL SULFOXIDE REDUCTASE TRANSCRIPTIONAL ACTIVATOR"/>
    <property type="match status" value="1"/>
</dbReference>
<dbReference type="Pfam" id="PF04967">
    <property type="entry name" value="HTH_10"/>
    <property type="match status" value="1"/>
</dbReference>
<dbReference type="GeneID" id="5709900"/>
<dbReference type="eggNOG" id="arCOG02271">
    <property type="taxonomic scope" value="Archaea"/>
</dbReference>
<dbReference type="OrthoDB" id="202021at2157"/>
<organism evidence="2 3">
    <name type="scientific">Caldivirga maquilingensis (strain ATCC 700844 / DSM 13496 / JCM 10307 / IC-167)</name>
    <dbReference type="NCBI Taxonomy" id="397948"/>
    <lineage>
        <taxon>Archaea</taxon>
        <taxon>Thermoproteota</taxon>
        <taxon>Thermoprotei</taxon>
        <taxon>Thermoproteales</taxon>
        <taxon>Thermoproteaceae</taxon>
        <taxon>Caldivirga</taxon>
    </lineage>
</organism>
<dbReference type="KEGG" id="cma:Cmaq_0287"/>
<accession>A8MAU9</accession>
<dbReference type="RefSeq" id="WP_012185355.1">
    <property type="nucleotide sequence ID" value="NC_009954.1"/>
</dbReference>
<dbReference type="Proteomes" id="UP000001137">
    <property type="component" value="Chromosome"/>
</dbReference>
<dbReference type="PANTHER" id="PTHR34236:SF1">
    <property type="entry name" value="DIMETHYL SULFOXIDE REDUCTASE TRANSCRIPTIONAL ACTIVATOR"/>
    <property type="match status" value="1"/>
</dbReference>
<dbReference type="Gene3D" id="1.10.10.10">
    <property type="entry name" value="Winged helix-like DNA-binding domain superfamily/Winged helix DNA-binding domain"/>
    <property type="match status" value="1"/>
</dbReference>
<dbReference type="InterPro" id="IPR007050">
    <property type="entry name" value="HTH_bacterioopsin"/>
</dbReference>
<protein>
    <submittedName>
        <fullName evidence="2">Bacterio-opsin activator HTH domain protein</fullName>
    </submittedName>
</protein>
<proteinExistence type="predicted"/>
<dbReference type="HOGENOM" id="CLU_101251_1_0_2"/>
<reference evidence="2 3" key="1">
    <citation type="submission" date="2007-10" db="EMBL/GenBank/DDBJ databases">
        <title>Complete sequence of Caldivirga maquilingensis IC-167.</title>
        <authorList>
            <consortium name="US DOE Joint Genome Institute"/>
            <person name="Copeland A."/>
            <person name="Lucas S."/>
            <person name="Lapidus A."/>
            <person name="Barry K."/>
            <person name="Glavina del Rio T."/>
            <person name="Dalin E."/>
            <person name="Tice H."/>
            <person name="Pitluck S."/>
            <person name="Saunders E."/>
            <person name="Brettin T."/>
            <person name="Bruce D."/>
            <person name="Detter J.C."/>
            <person name="Han C."/>
            <person name="Schmutz J."/>
            <person name="Larimer F."/>
            <person name="Land M."/>
            <person name="Hauser L."/>
            <person name="Kyrpides N."/>
            <person name="Ivanova N."/>
            <person name="Biddle J.F."/>
            <person name="Zhang Z."/>
            <person name="Fitz-Gibbon S.T."/>
            <person name="Lowe T.M."/>
            <person name="Saltikov C."/>
            <person name="House C.H."/>
            <person name="Richardson P."/>
        </authorList>
    </citation>
    <scope>NUCLEOTIDE SEQUENCE [LARGE SCALE GENOMIC DNA]</scope>
    <source>
        <strain evidence="3">ATCC 700844 / DSM 13496 / JCM 10307 / IC-167</strain>
    </source>
</reference>
<dbReference type="AlphaFoldDB" id="A8MAU9"/>
<evidence type="ECO:0000313" key="2">
    <source>
        <dbReference type="EMBL" id="ABW01135.1"/>
    </source>
</evidence>
<evidence type="ECO:0000259" key="1">
    <source>
        <dbReference type="Pfam" id="PF04967"/>
    </source>
</evidence>
<dbReference type="InterPro" id="IPR013324">
    <property type="entry name" value="RNA_pol_sigma_r3/r4-like"/>
</dbReference>
<dbReference type="STRING" id="397948.Cmaq_0287"/>
<name>A8MAU9_CALMQ</name>
<dbReference type="SUPFAM" id="SSF88659">
    <property type="entry name" value="Sigma3 and sigma4 domains of RNA polymerase sigma factors"/>
    <property type="match status" value="1"/>
</dbReference>
<dbReference type="InterPro" id="IPR036388">
    <property type="entry name" value="WH-like_DNA-bd_sf"/>
</dbReference>
<gene>
    <name evidence="2" type="ordered locus">Cmaq_0287</name>
</gene>
<sequence>MIKVLIKAYRNDCLVQNTLSKLNLGFDVLMINISDGKSTHLISTNRPLTRHELDLLRESGLRMRKVNENVMWIESPSCSSCRVLGHGGFMVIEGKSLDSNTVIYGILLPSRGYLRSLMKDFLNESVKAEVVYAQAIKVKTLTSRQLEVLQLAYSRGLFDDKRRVSISELAKELGISPATLTVLIRRGIKKVLEDYFRHTLSETGSHS</sequence>